<dbReference type="EMBL" id="JAGYWB010000009">
    <property type="protein sequence ID" value="KAI0512106.1"/>
    <property type="molecule type" value="Genomic_DNA"/>
</dbReference>
<evidence type="ECO:0000313" key="4">
    <source>
        <dbReference type="EMBL" id="KAI0512106.1"/>
    </source>
</evidence>
<dbReference type="OrthoDB" id="1908712at2759"/>
<dbReference type="InterPro" id="IPR046960">
    <property type="entry name" value="PPR_At4g14850-like_plant"/>
</dbReference>
<evidence type="ECO:0000256" key="2">
    <source>
        <dbReference type="ARBA" id="ARBA00022737"/>
    </source>
</evidence>
<dbReference type="PANTHER" id="PTHR47926:SF459">
    <property type="entry name" value="PENTATRICOPEPTIDE REPEAT-CONTAINING PROTEIN"/>
    <property type="match status" value="1"/>
</dbReference>
<keyword evidence="2" id="KW-0677">Repeat</keyword>
<dbReference type="Pfam" id="PF01535">
    <property type="entry name" value="PPR"/>
    <property type="match status" value="4"/>
</dbReference>
<feature type="repeat" description="PPR" evidence="3">
    <location>
        <begin position="372"/>
        <end position="406"/>
    </location>
</feature>
<feature type="repeat" description="PPR" evidence="3">
    <location>
        <begin position="173"/>
        <end position="203"/>
    </location>
</feature>
<evidence type="ECO:0008006" key="6">
    <source>
        <dbReference type="Google" id="ProtNLM"/>
    </source>
</evidence>
<dbReference type="InterPro" id="IPR002885">
    <property type="entry name" value="PPR_rpt"/>
</dbReference>
<keyword evidence="5" id="KW-1185">Reference proteome</keyword>
<sequence>MTRASSPLKTILVTLLQEPLKVQSFAQVHCLLLTSGVTQDFSVLVMLAEFLASSQSPSSAYFTLKQTLIFPNPFLFNSLITVFTQTSSPQSAFVVYKYLVCDGFSEDKSTYPLVLKSCAKFSGIKEARQIHAAATKLGFLSDIYVQNALIHVYGLCNCYQDAGIMFDQMLVRDVISWSCLISVCVKGGLFGDALSLFSQMDVDPNITTLVSVLVACGRIGELSMGRSIHGLLLKNAAILGLIVGNALLDMYVKCESMDEARKVFEDLPVKDVVTWTSVISGLVQCKQSREALDVFHAMQASGMEPDKVVLPSVLSACASLGALDCGRWIHQYIEWKDIEQDVHIGTALVDLYAKCGCLEMALNVFHGMIYKNVLSWNALLGGLAMHEHGKVALSYFDWMVRTGLKPNDVTFIATLGACSHSGLVEEGRHLFASMLELYDVTPKIAHYGCMVDLLGRSGLVEEAYELVKTMPMRPDVLIWGAMLSACKTSGNVQLSQQIIGHLELEFSDSGVFVLLSNIYAANERWGDIPMLRSLMRKKGIKKEPGSSVIELDGRAHEFLVGEIKYPDQKEEILMILYILEKQMQIDGQ</sequence>
<dbReference type="Pfam" id="PF20431">
    <property type="entry name" value="E_motif"/>
    <property type="match status" value="1"/>
</dbReference>
<comment type="caution">
    <text evidence="4">The sequence shown here is derived from an EMBL/GenBank/DDBJ whole genome shotgun (WGS) entry which is preliminary data.</text>
</comment>
<organism evidence="4 5">
    <name type="scientific">Dendrobium nobile</name>
    <name type="common">Orchid</name>
    <dbReference type="NCBI Taxonomy" id="94219"/>
    <lineage>
        <taxon>Eukaryota</taxon>
        <taxon>Viridiplantae</taxon>
        <taxon>Streptophyta</taxon>
        <taxon>Embryophyta</taxon>
        <taxon>Tracheophyta</taxon>
        <taxon>Spermatophyta</taxon>
        <taxon>Magnoliopsida</taxon>
        <taxon>Liliopsida</taxon>
        <taxon>Asparagales</taxon>
        <taxon>Orchidaceae</taxon>
        <taxon>Epidendroideae</taxon>
        <taxon>Malaxideae</taxon>
        <taxon>Dendrobiinae</taxon>
        <taxon>Dendrobium</taxon>
    </lineage>
</organism>
<dbReference type="FunFam" id="1.25.40.10:FF:000511">
    <property type="entry name" value="Pentatricopeptide repeat-containing protein"/>
    <property type="match status" value="1"/>
</dbReference>
<gene>
    <name evidence="4" type="ORF">KFK09_012742</name>
</gene>
<dbReference type="FunFam" id="1.25.40.10:FF:000344">
    <property type="entry name" value="Pentatricopeptide repeat-containing protein"/>
    <property type="match status" value="1"/>
</dbReference>
<evidence type="ECO:0000256" key="1">
    <source>
        <dbReference type="ARBA" id="ARBA00006643"/>
    </source>
</evidence>
<dbReference type="Gene3D" id="1.25.40.10">
    <property type="entry name" value="Tetratricopeptide repeat domain"/>
    <property type="match status" value="3"/>
</dbReference>
<evidence type="ECO:0000256" key="3">
    <source>
        <dbReference type="PROSITE-ProRule" id="PRU00708"/>
    </source>
</evidence>
<dbReference type="PROSITE" id="PS51375">
    <property type="entry name" value="PPR"/>
    <property type="match status" value="3"/>
</dbReference>
<dbReference type="InterPro" id="IPR011990">
    <property type="entry name" value="TPR-like_helical_dom_sf"/>
</dbReference>
<feature type="repeat" description="PPR" evidence="3">
    <location>
        <begin position="271"/>
        <end position="305"/>
    </location>
</feature>
<reference evidence="4" key="1">
    <citation type="journal article" date="2022" name="Front. Genet.">
        <title>Chromosome-Scale Assembly of the Dendrobium nobile Genome Provides Insights Into the Molecular Mechanism of the Biosynthesis of the Medicinal Active Ingredient of Dendrobium.</title>
        <authorList>
            <person name="Xu Q."/>
            <person name="Niu S.-C."/>
            <person name="Li K.-L."/>
            <person name="Zheng P.-J."/>
            <person name="Zhang X.-J."/>
            <person name="Jia Y."/>
            <person name="Liu Y."/>
            <person name="Niu Y.-X."/>
            <person name="Yu L.-H."/>
            <person name="Chen D.-F."/>
            <person name="Zhang G.-Q."/>
        </authorList>
    </citation>
    <scope>NUCLEOTIDE SEQUENCE</scope>
    <source>
        <tissue evidence="4">Leaf</tissue>
    </source>
</reference>
<evidence type="ECO:0000313" key="5">
    <source>
        <dbReference type="Proteomes" id="UP000829196"/>
    </source>
</evidence>
<proteinExistence type="inferred from homology"/>
<dbReference type="InterPro" id="IPR046848">
    <property type="entry name" value="E_motif"/>
</dbReference>
<dbReference type="NCBIfam" id="TIGR00756">
    <property type="entry name" value="PPR"/>
    <property type="match status" value="2"/>
</dbReference>
<name>A0A8T3BGF7_DENNO</name>
<accession>A0A8T3BGF7</accession>
<protein>
    <recommendedName>
        <fullName evidence="6">Pentatricopeptide repeat-containing protein</fullName>
    </recommendedName>
</protein>
<dbReference type="Proteomes" id="UP000829196">
    <property type="component" value="Unassembled WGS sequence"/>
</dbReference>
<dbReference type="FunFam" id="1.25.40.10:FF:000333">
    <property type="entry name" value="Pentatricopeptide repeat-containing protein"/>
    <property type="match status" value="1"/>
</dbReference>
<dbReference type="SMR" id="A0A8T3BGF7"/>
<dbReference type="GO" id="GO:0003723">
    <property type="term" value="F:RNA binding"/>
    <property type="evidence" value="ECO:0007669"/>
    <property type="project" value="InterPro"/>
</dbReference>
<comment type="similarity">
    <text evidence="1">Belongs to the PPR family. PCMP-H subfamily.</text>
</comment>
<dbReference type="PANTHER" id="PTHR47926">
    <property type="entry name" value="PENTATRICOPEPTIDE REPEAT-CONTAINING PROTEIN"/>
    <property type="match status" value="1"/>
</dbReference>
<dbReference type="AlphaFoldDB" id="A0A8T3BGF7"/>
<dbReference type="GO" id="GO:0009451">
    <property type="term" value="P:RNA modification"/>
    <property type="evidence" value="ECO:0007669"/>
    <property type="project" value="InterPro"/>
</dbReference>
<dbReference type="Pfam" id="PF13041">
    <property type="entry name" value="PPR_2"/>
    <property type="match status" value="2"/>
</dbReference>